<accession>A0A3M6UTH1</accession>
<dbReference type="GO" id="GO:0000981">
    <property type="term" value="F:DNA-binding transcription factor activity, RNA polymerase II-specific"/>
    <property type="evidence" value="ECO:0007669"/>
    <property type="project" value="TreeGrafter"/>
</dbReference>
<evidence type="ECO:0000256" key="1">
    <source>
        <dbReference type="SAM" id="MobiDB-lite"/>
    </source>
</evidence>
<dbReference type="InterPro" id="IPR050283">
    <property type="entry name" value="E-box_TF_Regulators"/>
</dbReference>
<keyword evidence="4" id="KW-1185">Reference proteome</keyword>
<reference evidence="3 4" key="1">
    <citation type="journal article" date="2018" name="Sci. Rep.">
        <title>Comparative analysis of the Pocillopora damicornis genome highlights role of immune system in coral evolution.</title>
        <authorList>
            <person name="Cunning R."/>
            <person name="Bay R.A."/>
            <person name="Gillette P."/>
            <person name="Baker A.C."/>
            <person name="Traylor-Knowles N."/>
        </authorList>
    </citation>
    <scope>NUCLEOTIDE SEQUENCE [LARGE SCALE GENOMIC DNA]</scope>
    <source>
        <strain evidence="3">RSMAS</strain>
        <tissue evidence="3">Whole animal</tissue>
    </source>
</reference>
<dbReference type="GO" id="GO:0000977">
    <property type="term" value="F:RNA polymerase II transcription regulatory region sequence-specific DNA binding"/>
    <property type="evidence" value="ECO:0007669"/>
    <property type="project" value="TreeGrafter"/>
</dbReference>
<comment type="caution">
    <text evidence="3">The sequence shown here is derived from an EMBL/GenBank/DDBJ whole genome shotgun (WGS) entry which is preliminary data.</text>
</comment>
<dbReference type="AlphaFoldDB" id="A0A3M6UTH1"/>
<dbReference type="PANTHER" id="PTHR23349:SF111">
    <property type="entry name" value="BHLH DOMAIN-CONTAINING PROTEIN"/>
    <property type="match status" value="1"/>
</dbReference>
<organism evidence="3 4">
    <name type="scientific">Pocillopora damicornis</name>
    <name type="common">Cauliflower coral</name>
    <name type="synonym">Millepora damicornis</name>
    <dbReference type="NCBI Taxonomy" id="46731"/>
    <lineage>
        <taxon>Eukaryota</taxon>
        <taxon>Metazoa</taxon>
        <taxon>Cnidaria</taxon>
        <taxon>Anthozoa</taxon>
        <taxon>Hexacorallia</taxon>
        <taxon>Scleractinia</taxon>
        <taxon>Astrocoeniina</taxon>
        <taxon>Pocilloporidae</taxon>
        <taxon>Pocillopora</taxon>
    </lineage>
</organism>
<sequence>MLLHPASHFPCEAALQLTNTRAEMFSYNEDQLQNYTDYFTDWDTPPQQIEGQKQIQYEPEKSTTHPYSLQGKPLDNRREKNRERERKRQQRLKEAFKVLRTVIPDYFSGIEPGERLTTIKTLRLAKKYIASLHQLVHYGIPQIESSKKELAHEHQNIQILMILMSDNKM</sequence>
<dbReference type="SMART" id="SM00353">
    <property type="entry name" value="HLH"/>
    <property type="match status" value="1"/>
</dbReference>
<dbReference type="Pfam" id="PF00010">
    <property type="entry name" value="HLH"/>
    <property type="match status" value="1"/>
</dbReference>
<evidence type="ECO:0000313" key="4">
    <source>
        <dbReference type="Proteomes" id="UP000275408"/>
    </source>
</evidence>
<gene>
    <name evidence="3" type="ORF">pdam_00006293</name>
</gene>
<dbReference type="PROSITE" id="PS50888">
    <property type="entry name" value="BHLH"/>
    <property type="match status" value="1"/>
</dbReference>
<dbReference type="EMBL" id="RCHS01000788">
    <property type="protein sequence ID" value="RMX56874.1"/>
    <property type="molecule type" value="Genomic_DNA"/>
</dbReference>
<dbReference type="GO" id="GO:0032502">
    <property type="term" value="P:developmental process"/>
    <property type="evidence" value="ECO:0007669"/>
    <property type="project" value="TreeGrafter"/>
</dbReference>
<dbReference type="PANTHER" id="PTHR23349">
    <property type="entry name" value="BASIC HELIX-LOOP-HELIX TRANSCRIPTION FACTOR, TWIST"/>
    <property type="match status" value="1"/>
</dbReference>
<feature type="region of interest" description="Disordered" evidence="1">
    <location>
        <begin position="57"/>
        <end position="89"/>
    </location>
</feature>
<dbReference type="SUPFAM" id="SSF47459">
    <property type="entry name" value="HLH, helix-loop-helix DNA-binding domain"/>
    <property type="match status" value="1"/>
</dbReference>
<dbReference type="InterPro" id="IPR036638">
    <property type="entry name" value="HLH_DNA-bd_sf"/>
</dbReference>
<evidence type="ECO:0000259" key="2">
    <source>
        <dbReference type="PROSITE" id="PS50888"/>
    </source>
</evidence>
<feature type="compositionally biased region" description="Basic and acidic residues" evidence="1">
    <location>
        <begin position="74"/>
        <end position="89"/>
    </location>
</feature>
<protein>
    <recommendedName>
        <fullName evidence="2">BHLH domain-containing protein</fullName>
    </recommendedName>
</protein>
<dbReference type="InterPro" id="IPR011598">
    <property type="entry name" value="bHLH_dom"/>
</dbReference>
<feature type="domain" description="BHLH" evidence="2">
    <location>
        <begin position="76"/>
        <end position="132"/>
    </location>
</feature>
<evidence type="ECO:0000313" key="3">
    <source>
        <dbReference type="EMBL" id="RMX56874.1"/>
    </source>
</evidence>
<proteinExistence type="predicted"/>
<dbReference type="Proteomes" id="UP000275408">
    <property type="component" value="Unassembled WGS sequence"/>
</dbReference>
<dbReference type="Gene3D" id="4.10.280.10">
    <property type="entry name" value="Helix-loop-helix DNA-binding domain"/>
    <property type="match status" value="1"/>
</dbReference>
<dbReference type="GO" id="GO:0046983">
    <property type="term" value="F:protein dimerization activity"/>
    <property type="evidence" value="ECO:0007669"/>
    <property type="project" value="InterPro"/>
</dbReference>
<name>A0A3M6UTH1_POCDA</name>